<accession>A0A2P4UE39</accession>
<feature type="domain" description="6-phosphogluconate dehydrogenase NADP-binding" evidence="5">
    <location>
        <begin position="4"/>
        <end position="164"/>
    </location>
</feature>
<dbReference type="InterPro" id="IPR013328">
    <property type="entry name" value="6PGD_dom2"/>
</dbReference>
<feature type="active site" evidence="4">
    <location>
        <position position="173"/>
    </location>
</feature>
<evidence type="ECO:0000259" key="6">
    <source>
        <dbReference type="Pfam" id="PF14833"/>
    </source>
</evidence>
<dbReference type="Pfam" id="PF14833">
    <property type="entry name" value="NAD_binding_11"/>
    <property type="match status" value="1"/>
</dbReference>
<dbReference type="GO" id="GO:0051287">
    <property type="term" value="F:NAD binding"/>
    <property type="evidence" value="ECO:0007669"/>
    <property type="project" value="InterPro"/>
</dbReference>
<dbReference type="InterPro" id="IPR008927">
    <property type="entry name" value="6-PGluconate_DH-like_C_sf"/>
</dbReference>
<dbReference type="InterPro" id="IPR029154">
    <property type="entry name" value="HIBADH-like_NADP-bd"/>
</dbReference>
<dbReference type="GO" id="GO:0008679">
    <property type="term" value="F:2-hydroxy-3-oxopropionate reductase activity"/>
    <property type="evidence" value="ECO:0007669"/>
    <property type="project" value="UniProtKB-EC"/>
</dbReference>
<proteinExistence type="inferred from homology"/>
<dbReference type="Pfam" id="PF03446">
    <property type="entry name" value="NAD_binding_2"/>
    <property type="match status" value="1"/>
</dbReference>
<sequence length="299" mass="31275">MNPTVGFIGLGVLGSRMARRVLDAGFPLTVWNRTQRKAEPLHAAGARVATTPADVARTCDILAMCVTDREAVTAIAFGPDGLHTVPARKQLVIDHSSIAPDATRSIADRLFAANGISWLDAPVSGGTPAAERGTLTVMAGGSTADFDRALPVLRCYARRHTLMGPVGSGQATKLCNQIIVAATTWGIAEAATFARASGIPPESLLQGLAGGFADSALFQHYLPLMSPPHDQAIGSLEDLVKDLDAALTQSRATGTPLPLAAHLAELLRIANKWTPPQAAGSFIGLLHGKPDSETTDIPR</sequence>
<evidence type="ECO:0000256" key="3">
    <source>
        <dbReference type="ARBA" id="ARBA00023027"/>
    </source>
</evidence>
<dbReference type="RefSeq" id="WP_168212211.1">
    <property type="nucleotide sequence ID" value="NZ_MTBP01000003.1"/>
</dbReference>
<reference evidence="7 8" key="1">
    <citation type="journal article" date="2017" name="Chemistry">
        <title>Isolation, Biosynthesis and Chemical Modifications of Rubterolones A-F: Rare Tropolone Alkaloids from Actinomadura sp. 5-2.</title>
        <authorList>
            <person name="Guo H."/>
            <person name="Benndorf R."/>
            <person name="Leichnitz D."/>
            <person name="Klassen J.L."/>
            <person name="Vollmers J."/>
            <person name="Gorls H."/>
            <person name="Steinacker M."/>
            <person name="Weigel C."/>
            <person name="Dahse H.M."/>
            <person name="Kaster A.K."/>
            <person name="de Beer Z.W."/>
            <person name="Poulsen M."/>
            <person name="Beemelmanns C."/>
        </authorList>
    </citation>
    <scope>NUCLEOTIDE SEQUENCE [LARGE SCALE GENOMIC DNA]</scope>
    <source>
        <strain evidence="7 8">5-2</strain>
    </source>
</reference>
<dbReference type="PIRSF" id="PIRSF000103">
    <property type="entry name" value="HIBADH"/>
    <property type="match status" value="1"/>
</dbReference>
<comment type="similarity">
    <text evidence="1">Belongs to the HIBADH-related family.</text>
</comment>
<dbReference type="SUPFAM" id="SSF51735">
    <property type="entry name" value="NAD(P)-binding Rossmann-fold domains"/>
    <property type="match status" value="1"/>
</dbReference>
<dbReference type="EMBL" id="MTBP01000003">
    <property type="protein sequence ID" value="POM23320.1"/>
    <property type="molecule type" value="Genomic_DNA"/>
</dbReference>
<dbReference type="Gene3D" id="3.40.50.720">
    <property type="entry name" value="NAD(P)-binding Rossmann-like Domain"/>
    <property type="match status" value="1"/>
</dbReference>
<dbReference type="Proteomes" id="UP000242367">
    <property type="component" value="Unassembled WGS sequence"/>
</dbReference>
<gene>
    <name evidence="7" type="primary">garR</name>
    <name evidence="7" type="ORF">BTM25_44730</name>
</gene>
<evidence type="ECO:0000256" key="2">
    <source>
        <dbReference type="ARBA" id="ARBA00023002"/>
    </source>
</evidence>
<comment type="caution">
    <text evidence="7">The sequence shown here is derived from an EMBL/GenBank/DDBJ whole genome shotgun (WGS) entry which is preliminary data.</text>
</comment>
<evidence type="ECO:0000313" key="7">
    <source>
        <dbReference type="EMBL" id="POM23320.1"/>
    </source>
</evidence>
<keyword evidence="2 7" id="KW-0560">Oxidoreductase</keyword>
<dbReference type="SUPFAM" id="SSF48179">
    <property type="entry name" value="6-phosphogluconate dehydrogenase C-terminal domain-like"/>
    <property type="match status" value="1"/>
</dbReference>
<dbReference type="InterPro" id="IPR036291">
    <property type="entry name" value="NAD(P)-bd_dom_sf"/>
</dbReference>
<evidence type="ECO:0000256" key="1">
    <source>
        <dbReference type="ARBA" id="ARBA00009080"/>
    </source>
</evidence>
<dbReference type="GO" id="GO:0050661">
    <property type="term" value="F:NADP binding"/>
    <property type="evidence" value="ECO:0007669"/>
    <property type="project" value="InterPro"/>
</dbReference>
<dbReference type="PANTHER" id="PTHR43060">
    <property type="entry name" value="3-HYDROXYISOBUTYRATE DEHYDROGENASE-LIKE 1, MITOCHONDRIAL-RELATED"/>
    <property type="match status" value="1"/>
</dbReference>
<keyword evidence="8" id="KW-1185">Reference proteome</keyword>
<keyword evidence="3" id="KW-0520">NAD</keyword>
<feature type="domain" description="3-hydroxyisobutyrate dehydrogenase-like NAD-binding" evidence="6">
    <location>
        <begin position="167"/>
        <end position="272"/>
    </location>
</feature>
<dbReference type="AlphaFoldDB" id="A0A2P4UE39"/>
<dbReference type="PANTHER" id="PTHR43060:SF15">
    <property type="entry name" value="3-HYDROXYISOBUTYRATE DEHYDROGENASE-LIKE 1, MITOCHONDRIAL-RELATED"/>
    <property type="match status" value="1"/>
</dbReference>
<organism evidence="7 8">
    <name type="scientific">Actinomadura rubteroloni</name>
    <dbReference type="NCBI Taxonomy" id="1926885"/>
    <lineage>
        <taxon>Bacteria</taxon>
        <taxon>Bacillati</taxon>
        <taxon>Actinomycetota</taxon>
        <taxon>Actinomycetes</taxon>
        <taxon>Streptosporangiales</taxon>
        <taxon>Thermomonosporaceae</taxon>
        <taxon>Actinomadura</taxon>
    </lineage>
</organism>
<evidence type="ECO:0000259" key="5">
    <source>
        <dbReference type="Pfam" id="PF03446"/>
    </source>
</evidence>
<evidence type="ECO:0000256" key="4">
    <source>
        <dbReference type="PIRSR" id="PIRSR000103-1"/>
    </source>
</evidence>
<dbReference type="EC" id="1.1.1.60" evidence="7"/>
<evidence type="ECO:0000313" key="8">
    <source>
        <dbReference type="Proteomes" id="UP000242367"/>
    </source>
</evidence>
<dbReference type="Gene3D" id="1.10.1040.10">
    <property type="entry name" value="N-(1-d-carboxylethyl)-l-norvaline Dehydrogenase, domain 2"/>
    <property type="match status" value="1"/>
</dbReference>
<name>A0A2P4UE39_9ACTN</name>
<dbReference type="InterPro" id="IPR006115">
    <property type="entry name" value="6PGDH_NADP-bd"/>
</dbReference>
<protein>
    <submittedName>
        <fullName evidence="7">2-hydroxy-3-oxopropionate reductase</fullName>
        <ecNumber evidence="7">1.1.1.60</ecNumber>
    </submittedName>
</protein>
<dbReference type="InterPro" id="IPR015815">
    <property type="entry name" value="HIBADH-related"/>
</dbReference>